<dbReference type="GO" id="GO:0031201">
    <property type="term" value="C:SNARE complex"/>
    <property type="evidence" value="ECO:0007669"/>
    <property type="project" value="TreeGrafter"/>
</dbReference>
<keyword evidence="3" id="KW-0813">Transport</keyword>
<dbReference type="Pfam" id="PF14938">
    <property type="entry name" value="SNAP"/>
    <property type="match status" value="1"/>
</dbReference>
<reference evidence="10" key="1">
    <citation type="journal article" date="2020" name="Fungal Divers.">
        <title>Resolving the Mortierellaceae phylogeny through synthesis of multi-gene phylogenetics and phylogenomics.</title>
        <authorList>
            <person name="Vandepol N."/>
            <person name="Liber J."/>
            <person name="Desiro A."/>
            <person name="Na H."/>
            <person name="Kennedy M."/>
            <person name="Barry K."/>
            <person name="Grigoriev I.V."/>
            <person name="Miller A.N."/>
            <person name="O'Donnell K."/>
            <person name="Stajich J.E."/>
            <person name="Bonito G."/>
        </authorList>
    </citation>
    <scope>NUCLEOTIDE SEQUENCE</scope>
    <source>
        <strain evidence="10">REB-010B</strain>
    </source>
</reference>
<evidence type="ECO:0000313" key="11">
    <source>
        <dbReference type="Proteomes" id="UP000738325"/>
    </source>
</evidence>
<keyword evidence="4" id="KW-0931">ER-Golgi transport</keyword>
<dbReference type="GO" id="GO:0016192">
    <property type="term" value="P:vesicle-mediated transport"/>
    <property type="evidence" value="ECO:0007669"/>
    <property type="project" value="UniProtKB-KW"/>
</dbReference>
<evidence type="ECO:0000256" key="2">
    <source>
        <dbReference type="ARBA" id="ARBA00010050"/>
    </source>
</evidence>
<dbReference type="Proteomes" id="UP000738325">
    <property type="component" value="Unassembled WGS sequence"/>
</dbReference>
<dbReference type="GO" id="GO:0019905">
    <property type="term" value="F:syntaxin binding"/>
    <property type="evidence" value="ECO:0007669"/>
    <property type="project" value="TreeGrafter"/>
</dbReference>
<comment type="caution">
    <text evidence="10">The sequence shown here is derived from an EMBL/GenBank/DDBJ whole genome shotgun (WGS) entry which is preliminary data.</text>
</comment>
<feature type="region of interest" description="Disordered" evidence="9">
    <location>
        <begin position="120"/>
        <end position="145"/>
    </location>
</feature>
<dbReference type="GO" id="GO:0005774">
    <property type="term" value="C:vacuolar membrane"/>
    <property type="evidence" value="ECO:0007669"/>
    <property type="project" value="TreeGrafter"/>
</dbReference>
<dbReference type="SUPFAM" id="SSF48452">
    <property type="entry name" value="TPR-like"/>
    <property type="match status" value="1"/>
</dbReference>
<gene>
    <name evidence="10" type="ORF">BGZ99_006994</name>
</gene>
<dbReference type="InterPro" id="IPR000744">
    <property type="entry name" value="NSF_attach"/>
</dbReference>
<protein>
    <recommendedName>
        <fullName evidence="7">Gamma-soluble NSF attachment protein</fullName>
    </recommendedName>
    <alternativeName>
        <fullName evidence="8">N-ethylmaleimide-sensitive factor attachment protein gamma</fullName>
    </alternativeName>
</protein>
<dbReference type="PANTHER" id="PTHR13768">
    <property type="entry name" value="SOLUBLE NSF ATTACHMENT PROTEIN SNAP"/>
    <property type="match status" value="1"/>
</dbReference>
<sequence length="403" mass="44317">MLPFFVLLLSGVVAFQTKPKQDTFAPFIISQRKARIGASGSSSASSGAGRTNAAGQGISGWFSRNILEPLTGGPRVPDYTISDYYLFTIATLNDGSGQYLGLFQQWWTLSELQEVDSSGASLGGSGSSGSRSGSGNGNVLEAQAEGRKQEAVQAKIRKDYIGAARAYVDAAKLFEKTGTEFNLMEAAGAYEDAFKSYQMAKQTGPAIQCLESAARLFRTHARGGSRAAKIYNQLGDLYKSQDGIRALEMYREASELYRSESDGRALHATIRQAEQMCILHEYENAFLLYKDTIIPETMSQDILQYTTRDHIVNAVIAHLGATGGDWIVLERDVEHFEEICHDFRTSRGDAVLKSLARAEREHDPRAFQDACVEFDRLRTGGMADWQVGLLLEEKKKLEDGSLL</sequence>
<evidence type="ECO:0000256" key="6">
    <source>
        <dbReference type="ARBA" id="ARBA00023136"/>
    </source>
</evidence>
<feature type="compositionally biased region" description="Gly residues" evidence="9">
    <location>
        <begin position="121"/>
        <end position="136"/>
    </location>
</feature>
<keyword evidence="6" id="KW-0472">Membrane</keyword>
<evidence type="ECO:0000256" key="5">
    <source>
        <dbReference type="ARBA" id="ARBA00022927"/>
    </source>
</evidence>
<name>A0A9P6RUQ2_9FUNG</name>
<dbReference type="OrthoDB" id="9984275at2759"/>
<comment type="similarity">
    <text evidence="2">Belongs to the SNAP family.</text>
</comment>
<dbReference type="InterPro" id="IPR011990">
    <property type="entry name" value="TPR-like_helical_dom_sf"/>
</dbReference>
<evidence type="ECO:0000256" key="9">
    <source>
        <dbReference type="SAM" id="MobiDB-lite"/>
    </source>
</evidence>
<dbReference type="EMBL" id="JAAAIP010000049">
    <property type="protein sequence ID" value="KAG0327733.1"/>
    <property type="molecule type" value="Genomic_DNA"/>
</dbReference>
<organism evidence="10 11">
    <name type="scientific">Dissophora globulifera</name>
    <dbReference type="NCBI Taxonomy" id="979702"/>
    <lineage>
        <taxon>Eukaryota</taxon>
        <taxon>Fungi</taxon>
        <taxon>Fungi incertae sedis</taxon>
        <taxon>Mucoromycota</taxon>
        <taxon>Mortierellomycotina</taxon>
        <taxon>Mortierellomycetes</taxon>
        <taxon>Mortierellales</taxon>
        <taxon>Mortierellaceae</taxon>
        <taxon>Dissophora</taxon>
    </lineage>
</organism>
<dbReference type="Gene3D" id="1.25.40.10">
    <property type="entry name" value="Tetratricopeptide repeat domain"/>
    <property type="match status" value="1"/>
</dbReference>
<evidence type="ECO:0000313" key="10">
    <source>
        <dbReference type="EMBL" id="KAG0327733.1"/>
    </source>
</evidence>
<dbReference type="AlphaFoldDB" id="A0A9P6RUQ2"/>
<dbReference type="GO" id="GO:0006886">
    <property type="term" value="P:intracellular protein transport"/>
    <property type="evidence" value="ECO:0007669"/>
    <property type="project" value="InterPro"/>
</dbReference>
<evidence type="ECO:0000256" key="4">
    <source>
        <dbReference type="ARBA" id="ARBA00022892"/>
    </source>
</evidence>
<accession>A0A9P6RUQ2</accession>
<evidence type="ECO:0000256" key="8">
    <source>
        <dbReference type="ARBA" id="ARBA00042485"/>
    </source>
</evidence>
<proteinExistence type="inferred from homology"/>
<keyword evidence="5" id="KW-0653">Protein transport</keyword>
<evidence type="ECO:0000256" key="7">
    <source>
        <dbReference type="ARBA" id="ARBA00040047"/>
    </source>
</evidence>
<evidence type="ECO:0000256" key="1">
    <source>
        <dbReference type="ARBA" id="ARBA00004170"/>
    </source>
</evidence>
<evidence type="ECO:0000256" key="3">
    <source>
        <dbReference type="ARBA" id="ARBA00022448"/>
    </source>
</evidence>
<keyword evidence="11" id="KW-1185">Reference proteome</keyword>
<dbReference type="GO" id="GO:0005483">
    <property type="term" value="F:soluble NSF attachment protein activity"/>
    <property type="evidence" value="ECO:0007669"/>
    <property type="project" value="TreeGrafter"/>
</dbReference>
<comment type="subcellular location">
    <subcellularLocation>
        <location evidence="1">Membrane</location>
        <topology evidence="1">Peripheral membrane protein</topology>
    </subcellularLocation>
</comment>
<dbReference type="PANTHER" id="PTHR13768:SF2">
    <property type="entry name" value="GAMMA-SOLUBLE NSF ATTACHMENT PROTEIN"/>
    <property type="match status" value="1"/>
</dbReference>